<comment type="caution">
    <text evidence="2">The sequence shown here is derived from an EMBL/GenBank/DDBJ whole genome shotgun (WGS) entry which is preliminary data.</text>
</comment>
<feature type="region of interest" description="Disordered" evidence="1">
    <location>
        <begin position="97"/>
        <end position="120"/>
    </location>
</feature>
<gene>
    <name evidence="2" type="ORF">HICCMSTLAB_LOCUS12341</name>
</gene>
<accession>A0A8J2MRY3</accession>
<evidence type="ECO:0000256" key="1">
    <source>
        <dbReference type="SAM" id="MobiDB-lite"/>
    </source>
</evidence>
<evidence type="ECO:0000313" key="2">
    <source>
        <dbReference type="EMBL" id="CAG5106601.1"/>
    </source>
</evidence>
<reference evidence="2" key="1">
    <citation type="submission" date="2021-04" db="EMBL/GenBank/DDBJ databases">
        <authorList>
            <person name="Chebbi M.A.C M."/>
        </authorList>
    </citation>
    <scope>NUCLEOTIDE SEQUENCE</scope>
</reference>
<proteinExistence type="predicted"/>
<sequence>MLQPTIFGTVASDLNPKDGNSRRVSIPTTRSIDLVIWPLRTIVPNYRLTQASFGSLNIVALASNSWPIQCLTSQLSPNKLHFGWIYATDNRPRWTLMPDGDATNGAVADREPSDLSRRRR</sequence>
<feature type="compositionally biased region" description="Basic and acidic residues" evidence="1">
    <location>
        <begin position="108"/>
        <end position="120"/>
    </location>
</feature>
<name>A0A8J2MRY3_COTCN</name>
<evidence type="ECO:0000313" key="3">
    <source>
        <dbReference type="Proteomes" id="UP000786811"/>
    </source>
</evidence>
<dbReference type="EMBL" id="CAJNRD030001124">
    <property type="protein sequence ID" value="CAG5106601.1"/>
    <property type="molecule type" value="Genomic_DNA"/>
</dbReference>
<dbReference type="AlphaFoldDB" id="A0A8J2MRY3"/>
<protein>
    <submittedName>
        <fullName evidence="2">Uncharacterized protein</fullName>
    </submittedName>
</protein>
<dbReference type="Proteomes" id="UP000786811">
    <property type="component" value="Unassembled WGS sequence"/>
</dbReference>
<keyword evidence="3" id="KW-1185">Reference proteome</keyword>
<organism evidence="2 3">
    <name type="scientific">Cotesia congregata</name>
    <name type="common">Parasitoid wasp</name>
    <name type="synonym">Apanteles congregatus</name>
    <dbReference type="NCBI Taxonomy" id="51543"/>
    <lineage>
        <taxon>Eukaryota</taxon>
        <taxon>Metazoa</taxon>
        <taxon>Ecdysozoa</taxon>
        <taxon>Arthropoda</taxon>
        <taxon>Hexapoda</taxon>
        <taxon>Insecta</taxon>
        <taxon>Pterygota</taxon>
        <taxon>Neoptera</taxon>
        <taxon>Endopterygota</taxon>
        <taxon>Hymenoptera</taxon>
        <taxon>Apocrita</taxon>
        <taxon>Ichneumonoidea</taxon>
        <taxon>Braconidae</taxon>
        <taxon>Microgastrinae</taxon>
        <taxon>Cotesia</taxon>
    </lineage>
</organism>